<evidence type="ECO:0000313" key="3">
    <source>
        <dbReference type="Proteomes" id="UP000182841"/>
    </source>
</evidence>
<feature type="compositionally biased region" description="Low complexity" evidence="1">
    <location>
        <begin position="1"/>
        <end position="16"/>
    </location>
</feature>
<feature type="compositionally biased region" description="Low complexity" evidence="1">
    <location>
        <begin position="64"/>
        <end position="81"/>
    </location>
</feature>
<dbReference type="Proteomes" id="UP000182841">
    <property type="component" value="Unassembled WGS sequence"/>
</dbReference>
<protein>
    <submittedName>
        <fullName evidence="2">Uncharacterized protein</fullName>
    </submittedName>
</protein>
<evidence type="ECO:0000313" key="2">
    <source>
        <dbReference type="EMBL" id="SES19600.1"/>
    </source>
</evidence>
<proteinExistence type="predicted"/>
<feature type="region of interest" description="Disordered" evidence="1">
    <location>
        <begin position="1"/>
        <end position="81"/>
    </location>
</feature>
<accession>A0A1H9VCT3</accession>
<gene>
    <name evidence="2" type="ORF">SAMN05421870_111195</name>
</gene>
<organism evidence="2 3">
    <name type="scientific">Streptomyces qinglanensis</name>
    <dbReference type="NCBI Taxonomy" id="943816"/>
    <lineage>
        <taxon>Bacteria</taxon>
        <taxon>Bacillati</taxon>
        <taxon>Actinomycetota</taxon>
        <taxon>Actinomycetes</taxon>
        <taxon>Kitasatosporales</taxon>
        <taxon>Streptomycetaceae</taxon>
        <taxon>Streptomyces</taxon>
    </lineage>
</organism>
<keyword evidence="3" id="KW-1185">Reference proteome</keyword>
<sequence length="81" mass="7909">MTAQQPQQRAARAPHAPARDESASAGGHTPHGTPPMSELLASCAAAAAVSSPPSDTGTPDEEAAPAGRAPSGSGQAPSGRR</sequence>
<dbReference type="EMBL" id="FOGO01000011">
    <property type="protein sequence ID" value="SES19600.1"/>
    <property type="molecule type" value="Genomic_DNA"/>
</dbReference>
<dbReference type="AlphaFoldDB" id="A0A1H9VCT3"/>
<evidence type="ECO:0000256" key="1">
    <source>
        <dbReference type="SAM" id="MobiDB-lite"/>
    </source>
</evidence>
<name>A0A1H9VCT3_9ACTN</name>
<feature type="compositionally biased region" description="Low complexity" evidence="1">
    <location>
        <begin position="41"/>
        <end position="54"/>
    </location>
</feature>
<dbReference type="RefSeq" id="WP_075002179.1">
    <property type="nucleotide sequence ID" value="NZ_FOGO01000011.1"/>
</dbReference>
<reference evidence="3" key="1">
    <citation type="submission" date="2016-10" db="EMBL/GenBank/DDBJ databases">
        <authorList>
            <person name="Varghese N."/>
            <person name="Submissions S."/>
        </authorList>
    </citation>
    <scope>NUCLEOTIDE SEQUENCE [LARGE SCALE GENOMIC DNA]</scope>
    <source>
        <strain evidence="3">CGMCC 4.6825</strain>
    </source>
</reference>